<evidence type="ECO:0000313" key="2">
    <source>
        <dbReference type="Proteomes" id="UP001342418"/>
    </source>
</evidence>
<dbReference type="EMBL" id="CP030942">
    <property type="protein sequence ID" value="UUP19646.1"/>
    <property type="molecule type" value="Genomic_DNA"/>
</dbReference>
<dbReference type="Proteomes" id="UP001342418">
    <property type="component" value="Plasmid p1536_1"/>
</dbReference>
<accession>A0ABY5MUY7</accession>
<proteinExistence type="predicted"/>
<geneLocation type="plasmid" evidence="1 2">
    <name>p1536_1</name>
</geneLocation>
<evidence type="ECO:0000313" key="1">
    <source>
        <dbReference type="EMBL" id="UUP19646.1"/>
    </source>
</evidence>
<evidence type="ECO:0008006" key="3">
    <source>
        <dbReference type="Google" id="ProtNLM"/>
    </source>
</evidence>
<sequence>MAIWQWGLLLLGVVWALQSYGVWLQMRHYADVFKGITGKYDDGYIGTGNFHGRLKKGAIVIVVVSPDLKVRRLLTMSGWSVFTKFQRNEGFEGMPLDRLRAEPAIFGEKNPGVRAAVTQAVQQIDRRIEAGEEPVLNMPMAQATA</sequence>
<name>A0ABY5MUY7_9HYPH</name>
<reference evidence="1 2" key="1">
    <citation type="submission" date="2018-07" db="EMBL/GenBank/DDBJ databases">
        <title>Genome sequence of Nitratireductor thuwali#1536.</title>
        <authorList>
            <person name="Michoud G."/>
            <person name="Merlino G."/>
            <person name="Sefrji F.O."/>
            <person name="Daffonchio D."/>
        </authorList>
    </citation>
    <scope>NUCLEOTIDE SEQUENCE [LARGE SCALE GENOMIC DNA]</scope>
    <source>
        <strain evidence="1 2">Nit1536</strain>
        <plasmid evidence="1 2">p1536_1</plasmid>
    </source>
</reference>
<keyword evidence="1" id="KW-0614">Plasmid</keyword>
<gene>
    <name evidence="1" type="ORF">NTH_04152</name>
</gene>
<organism evidence="1 2">
    <name type="scientific">Nitratireductor thuwali</name>
    <dbReference type="NCBI Taxonomy" id="2267699"/>
    <lineage>
        <taxon>Bacteria</taxon>
        <taxon>Pseudomonadati</taxon>
        <taxon>Pseudomonadota</taxon>
        <taxon>Alphaproteobacteria</taxon>
        <taxon>Hyphomicrobiales</taxon>
        <taxon>Phyllobacteriaceae</taxon>
        <taxon>Nitratireductor</taxon>
    </lineage>
</organism>
<keyword evidence="2" id="KW-1185">Reference proteome</keyword>
<protein>
    <recommendedName>
        <fullName evidence="3">Transcriptional regulator</fullName>
    </recommendedName>
</protein>
<dbReference type="InterPro" id="IPR009693">
    <property type="entry name" value="Glucitol_operon_activator"/>
</dbReference>
<dbReference type="Pfam" id="PF06923">
    <property type="entry name" value="GutM"/>
    <property type="match status" value="1"/>
</dbReference>
<dbReference type="RefSeq" id="WP_338532110.1">
    <property type="nucleotide sequence ID" value="NZ_CP030942.1"/>
</dbReference>